<dbReference type="RefSeq" id="WP_379012447.1">
    <property type="nucleotide sequence ID" value="NZ_JBHSDC010000003.1"/>
</dbReference>
<organism evidence="2 3">
    <name type="scientific">Parasediminibacterium paludis</name>
    <dbReference type="NCBI Taxonomy" id="908966"/>
    <lineage>
        <taxon>Bacteria</taxon>
        <taxon>Pseudomonadati</taxon>
        <taxon>Bacteroidota</taxon>
        <taxon>Chitinophagia</taxon>
        <taxon>Chitinophagales</taxon>
        <taxon>Chitinophagaceae</taxon>
        <taxon>Parasediminibacterium</taxon>
    </lineage>
</organism>
<keyword evidence="3" id="KW-1185">Reference proteome</keyword>
<accession>A0ABV8PUZ7</accession>
<comment type="caution">
    <text evidence="2">The sequence shown here is derived from an EMBL/GenBank/DDBJ whole genome shotgun (WGS) entry which is preliminary data.</text>
</comment>
<evidence type="ECO:0000313" key="3">
    <source>
        <dbReference type="Proteomes" id="UP001595906"/>
    </source>
</evidence>
<name>A0ABV8PUZ7_9BACT</name>
<feature type="transmembrane region" description="Helical" evidence="1">
    <location>
        <begin position="63"/>
        <end position="82"/>
    </location>
</feature>
<keyword evidence="1" id="KW-0812">Transmembrane</keyword>
<protein>
    <submittedName>
        <fullName evidence="2">Uncharacterized protein</fullName>
    </submittedName>
</protein>
<keyword evidence="1" id="KW-1133">Transmembrane helix</keyword>
<dbReference type="Proteomes" id="UP001595906">
    <property type="component" value="Unassembled WGS sequence"/>
</dbReference>
<proteinExistence type="predicted"/>
<gene>
    <name evidence="2" type="ORF">ACFOW1_04105</name>
</gene>
<evidence type="ECO:0000313" key="2">
    <source>
        <dbReference type="EMBL" id="MFC4231060.1"/>
    </source>
</evidence>
<feature type="transmembrane region" description="Helical" evidence="1">
    <location>
        <begin position="12"/>
        <end position="31"/>
    </location>
</feature>
<evidence type="ECO:0000256" key="1">
    <source>
        <dbReference type="SAM" id="Phobius"/>
    </source>
</evidence>
<keyword evidence="1" id="KW-0472">Membrane</keyword>
<reference evidence="3" key="1">
    <citation type="journal article" date="2019" name="Int. J. Syst. Evol. Microbiol.">
        <title>The Global Catalogue of Microorganisms (GCM) 10K type strain sequencing project: providing services to taxonomists for standard genome sequencing and annotation.</title>
        <authorList>
            <consortium name="The Broad Institute Genomics Platform"/>
            <consortium name="The Broad Institute Genome Sequencing Center for Infectious Disease"/>
            <person name="Wu L."/>
            <person name="Ma J."/>
        </authorList>
    </citation>
    <scope>NUCLEOTIDE SEQUENCE [LARGE SCALE GENOMIC DNA]</scope>
    <source>
        <strain evidence="3">CECT 8010</strain>
    </source>
</reference>
<dbReference type="EMBL" id="JBHSDC010000003">
    <property type="protein sequence ID" value="MFC4231060.1"/>
    <property type="molecule type" value="Genomic_DNA"/>
</dbReference>
<sequence>MESITSIALQQMYYGLGVLWLAAFVLPMLLHNAMAYHYWGQMAMVSLLSLLLTLPLFLAGQILALPTFVKVLYLLGLLAFLIKEINRRIIYLRSVIDWSKRPLAQLK</sequence>